<dbReference type="PANTHER" id="PTHR43133">
    <property type="entry name" value="RNA POLYMERASE ECF-TYPE SIGMA FACTO"/>
    <property type="match status" value="1"/>
</dbReference>
<dbReference type="GO" id="GO:0003677">
    <property type="term" value="F:DNA binding"/>
    <property type="evidence" value="ECO:0007669"/>
    <property type="project" value="UniProtKB-KW"/>
</dbReference>
<evidence type="ECO:0000256" key="4">
    <source>
        <dbReference type="ARBA" id="ARBA00023125"/>
    </source>
</evidence>
<evidence type="ECO:0000313" key="8">
    <source>
        <dbReference type="EMBL" id="EGG54364.1"/>
    </source>
</evidence>
<dbReference type="Pfam" id="PF04542">
    <property type="entry name" value="Sigma70_r2"/>
    <property type="match status" value="1"/>
</dbReference>
<protein>
    <submittedName>
        <fullName evidence="8">Sigma-70 region 2</fullName>
    </submittedName>
</protein>
<dbReference type="Proteomes" id="UP000005546">
    <property type="component" value="Unassembled WGS sequence"/>
</dbReference>
<dbReference type="CDD" id="cd06171">
    <property type="entry name" value="Sigma70_r4"/>
    <property type="match status" value="1"/>
</dbReference>
<evidence type="ECO:0000256" key="2">
    <source>
        <dbReference type="ARBA" id="ARBA00023015"/>
    </source>
</evidence>
<comment type="caution">
    <text evidence="8">The sequence shown here is derived from an EMBL/GenBank/DDBJ whole genome shotgun (WGS) entry which is preliminary data.</text>
</comment>
<dbReference type="eggNOG" id="COG1595">
    <property type="taxonomic scope" value="Bacteria"/>
</dbReference>
<gene>
    <name evidence="8" type="ORF">HMPREF9442_01624</name>
</gene>
<dbReference type="Gene3D" id="1.10.1740.10">
    <property type="match status" value="1"/>
</dbReference>
<dbReference type="AlphaFoldDB" id="F3QTV5"/>
<dbReference type="STRING" id="762982.HMPREF9442_01624"/>
<dbReference type="NCBIfam" id="TIGR02937">
    <property type="entry name" value="sigma70-ECF"/>
    <property type="match status" value="1"/>
</dbReference>
<dbReference type="InterPro" id="IPR013324">
    <property type="entry name" value="RNA_pol_sigma_r3/r4-like"/>
</dbReference>
<evidence type="ECO:0000313" key="9">
    <source>
        <dbReference type="Proteomes" id="UP000005546"/>
    </source>
</evidence>
<proteinExistence type="inferred from homology"/>
<sequence>MNGIYNPLHSLTSSDETKDQLLRILYKKGKNGHVLTTGNGSAPCNINLMEKTEFEIAVSMLRGKLVDIARFYLSDEDEAEDIVQEAMLKLWLIRDRLDREKNISPMGMTVTRNLCIDRLRRLKTHPHESLTGHDAPDGQRSAQAMMEDHENAEWMRGVVRNLPDKYRAVLRMRQVEHMEMSEIARIIGATEGVVRTVLSRARKQMMEQLKVRRD</sequence>
<evidence type="ECO:0000259" key="6">
    <source>
        <dbReference type="Pfam" id="PF04542"/>
    </source>
</evidence>
<dbReference type="GO" id="GO:0006352">
    <property type="term" value="P:DNA-templated transcription initiation"/>
    <property type="evidence" value="ECO:0007669"/>
    <property type="project" value="InterPro"/>
</dbReference>
<organism evidence="8 9">
    <name type="scientific">Paraprevotella xylaniphila YIT 11841</name>
    <dbReference type="NCBI Taxonomy" id="762982"/>
    <lineage>
        <taxon>Bacteria</taxon>
        <taxon>Pseudomonadati</taxon>
        <taxon>Bacteroidota</taxon>
        <taxon>Bacteroidia</taxon>
        <taxon>Bacteroidales</taxon>
        <taxon>Prevotellaceae</taxon>
        <taxon>Paraprevotella</taxon>
    </lineage>
</organism>
<evidence type="ECO:0000256" key="1">
    <source>
        <dbReference type="ARBA" id="ARBA00010641"/>
    </source>
</evidence>
<keyword evidence="3" id="KW-0731">Sigma factor</keyword>
<feature type="domain" description="RNA polymerase sigma factor 70 region 4 type 2" evidence="7">
    <location>
        <begin position="157"/>
        <end position="205"/>
    </location>
</feature>
<evidence type="ECO:0000259" key="7">
    <source>
        <dbReference type="Pfam" id="PF08281"/>
    </source>
</evidence>
<dbReference type="InterPro" id="IPR039425">
    <property type="entry name" value="RNA_pol_sigma-70-like"/>
</dbReference>
<evidence type="ECO:0000256" key="5">
    <source>
        <dbReference type="ARBA" id="ARBA00023163"/>
    </source>
</evidence>
<comment type="similarity">
    <text evidence="1">Belongs to the sigma-70 factor family. ECF subfamily.</text>
</comment>
<keyword evidence="4" id="KW-0238">DNA-binding</keyword>
<reference evidence="8 9" key="1">
    <citation type="submission" date="2011-02" db="EMBL/GenBank/DDBJ databases">
        <authorList>
            <person name="Weinstock G."/>
            <person name="Sodergren E."/>
            <person name="Clifton S."/>
            <person name="Fulton L."/>
            <person name="Fulton B."/>
            <person name="Courtney L."/>
            <person name="Fronick C."/>
            <person name="Harrison M."/>
            <person name="Strong C."/>
            <person name="Farmer C."/>
            <person name="Delahaunty K."/>
            <person name="Markovic C."/>
            <person name="Hall O."/>
            <person name="Minx P."/>
            <person name="Tomlinson C."/>
            <person name="Mitreva M."/>
            <person name="Hou S."/>
            <person name="Chen J."/>
            <person name="Wollam A."/>
            <person name="Pepin K.H."/>
            <person name="Johnson M."/>
            <person name="Bhonagiri V."/>
            <person name="Zhang X."/>
            <person name="Suruliraj S."/>
            <person name="Warren W."/>
            <person name="Chinwalla A."/>
            <person name="Mardis E.R."/>
            <person name="Wilson R.K."/>
        </authorList>
    </citation>
    <scope>NUCLEOTIDE SEQUENCE [LARGE SCALE GENOMIC DNA]</scope>
    <source>
        <strain evidence="8 9">YIT 11841</strain>
    </source>
</reference>
<dbReference type="InterPro" id="IPR014284">
    <property type="entry name" value="RNA_pol_sigma-70_dom"/>
</dbReference>
<dbReference type="Gene3D" id="1.10.10.10">
    <property type="entry name" value="Winged helix-like DNA-binding domain superfamily/Winged helix DNA-binding domain"/>
    <property type="match status" value="1"/>
</dbReference>
<feature type="domain" description="RNA polymerase sigma-70 region 2" evidence="6">
    <location>
        <begin position="60"/>
        <end position="123"/>
    </location>
</feature>
<accession>F3QTV5</accession>
<keyword evidence="2" id="KW-0805">Transcription regulation</keyword>
<dbReference type="SUPFAM" id="SSF88946">
    <property type="entry name" value="Sigma2 domain of RNA polymerase sigma factors"/>
    <property type="match status" value="1"/>
</dbReference>
<dbReference type="HOGENOM" id="CLU_047691_4_4_10"/>
<name>F3QTV5_9BACT</name>
<evidence type="ECO:0000256" key="3">
    <source>
        <dbReference type="ARBA" id="ARBA00023082"/>
    </source>
</evidence>
<keyword evidence="9" id="KW-1185">Reference proteome</keyword>
<dbReference type="PANTHER" id="PTHR43133:SF8">
    <property type="entry name" value="RNA POLYMERASE SIGMA FACTOR HI_1459-RELATED"/>
    <property type="match status" value="1"/>
</dbReference>
<dbReference type="SUPFAM" id="SSF88659">
    <property type="entry name" value="Sigma3 and sigma4 domains of RNA polymerase sigma factors"/>
    <property type="match status" value="1"/>
</dbReference>
<dbReference type="InterPro" id="IPR007627">
    <property type="entry name" value="RNA_pol_sigma70_r2"/>
</dbReference>
<dbReference type="EMBL" id="AFBR01000040">
    <property type="protein sequence ID" value="EGG54364.1"/>
    <property type="molecule type" value="Genomic_DNA"/>
</dbReference>
<dbReference type="GO" id="GO:0016987">
    <property type="term" value="F:sigma factor activity"/>
    <property type="evidence" value="ECO:0007669"/>
    <property type="project" value="UniProtKB-KW"/>
</dbReference>
<dbReference type="InterPro" id="IPR013325">
    <property type="entry name" value="RNA_pol_sigma_r2"/>
</dbReference>
<dbReference type="InterPro" id="IPR036388">
    <property type="entry name" value="WH-like_DNA-bd_sf"/>
</dbReference>
<dbReference type="InterPro" id="IPR013249">
    <property type="entry name" value="RNA_pol_sigma70_r4_t2"/>
</dbReference>
<dbReference type="Pfam" id="PF08281">
    <property type="entry name" value="Sigma70_r4_2"/>
    <property type="match status" value="1"/>
</dbReference>
<keyword evidence="5" id="KW-0804">Transcription</keyword>